<dbReference type="Proteomes" id="UP000197157">
    <property type="component" value="Plasmid unnamed1"/>
</dbReference>
<feature type="active site" evidence="14">
    <location>
        <position position="173"/>
    </location>
</feature>
<comment type="similarity">
    <text evidence="4">Belongs to the peptidase M10B family.</text>
</comment>
<evidence type="ECO:0000256" key="6">
    <source>
        <dbReference type="ARBA" id="ARBA00022525"/>
    </source>
</evidence>
<evidence type="ECO:0000256" key="9">
    <source>
        <dbReference type="ARBA" id="ARBA00022737"/>
    </source>
</evidence>
<dbReference type="GO" id="GO:0005509">
    <property type="term" value="F:calcium ion binding"/>
    <property type="evidence" value="ECO:0007669"/>
    <property type="project" value="InterPro"/>
</dbReference>
<dbReference type="Gene3D" id="3.40.390.10">
    <property type="entry name" value="Collagenase (Catalytic Domain)"/>
    <property type="match status" value="1"/>
</dbReference>
<dbReference type="GO" id="GO:0005615">
    <property type="term" value="C:extracellular space"/>
    <property type="evidence" value="ECO:0007669"/>
    <property type="project" value="InterPro"/>
</dbReference>
<dbReference type="InterPro" id="IPR011049">
    <property type="entry name" value="Serralysin-like_metalloprot_C"/>
</dbReference>
<dbReference type="EMBL" id="CP022118">
    <property type="protein sequence ID" value="ASG19107.1"/>
    <property type="molecule type" value="Genomic_DNA"/>
</dbReference>
<keyword evidence="6" id="KW-0964">Secreted</keyword>
<comment type="cofactor">
    <cofactor evidence="15">
        <name>Zn(2+)</name>
        <dbReference type="ChEBI" id="CHEBI:29105"/>
    </cofactor>
    <text evidence="15">Binds 1 zinc ion per subunit.</text>
</comment>
<keyword evidence="10" id="KW-0378">Hydrolase</keyword>
<keyword evidence="11 15" id="KW-0862">Zinc</keyword>
<dbReference type="InterPro" id="IPR016294">
    <property type="entry name" value="Pept_M10B"/>
</dbReference>
<keyword evidence="17" id="KW-0614">Plasmid</keyword>
<evidence type="ECO:0000256" key="1">
    <source>
        <dbReference type="ARBA" id="ARBA00001609"/>
    </source>
</evidence>
<sequence length="467" mass="50990">MEKVMNYRYKSGWQHVKDLLDYHERGNGLVINNKYSYDIDHAVSQIARGERTWNGVHVTGKEATVTFSFPDWLVGSRNSGGDTIHSAFSQLQQTQAKLSLQSWSDVANIHFVEVDSGQNANITFGNIYAPKTQAYAYLPYSGSPSGESWYSTSGTGNLNPALGNYGRLTFTHEIGHTLGLNHPGKYNAGNGNPSYANASYAEDTRQFSVMSYWSEKITGADHGGYYSAAPLVDDIAAIQHLYGANMATRTGDTIYGFNSNTGRDFYTINNSHQKVVFSVWDAGGNDTLDFSGYWQNQRINLNEGSFSDVGGLKGNVSIARNVTIENAIGGKGNDIIVGNDADNILKGGDGDDIIWGGGGRDELWGGRGKDIFVYSEVKDSLFNSPDKIMDFESHIDKVDLSFLNKGEDGHNFINFVNGFSGQAGEATLTYNTTNNLSELALNIHGGSTPDFLVQIVGQLDVNTDFIV</sequence>
<feature type="binding site" evidence="15">
    <location>
        <position position="172"/>
    </location>
    <ligand>
        <name>Zn(2+)</name>
        <dbReference type="ChEBI" id="CHEBI:29105"/>
        <note>catalytic</note>
    </ligand>
</feature>
<evidence type="ECO:0000256" key="2">
    <source>
        <dbReference type="ARBA" id="ARBA00001913"/>
    </source>
</evidence>
<protein>
    <recommendedName>
        <fullName evidence="5">serralysin</fullName>
        <ecNumber evidence="5">3.4.24.40</ecNumber>
    </recommendedName>
</protein>
<feature type="binding site" evidence="15">
    <location>
        <position position="176"/>
    </location>
    <ligand>
        <name>Zn(2+)</name>
        <dbReference type="ChEBI" id="CHEBI:29105"/>
        <note>catalytic</note>
    </ligand>
</feature>
<evidence type="ECO:0000256" key="12">
    <source>
        <dbReference type="ARBA" id="ARBA00022837"/>
    </source>
</evidence>
<dbReference type="Gene3D" id="2.150.10.10">
    <property type="entry name" value="Serralysin-like metalloprotease, C-terminal"/>
    <property type="match status" value="1"/>
</dbReference>
<dbReference type="EC" id="3.4.24.40" evidence="5"/>
<accession>A0A241PXA8</accession>
<organism evidence="17 18">
    <name type="scientific">Salmonella enterica subsp. enterica serovar Macclesfield str. S-1643</name>
    <dbReference type="NCBI Taxonomy" id="1242107"/>
    <lineage>
        <taxon>Bacteria</taxon>
        <taxon>Pseudomonadati</taxon>
        <taxon>Pseudomonadota</taxon>
        <taxon>Gammaproteobacteria</taxon>
        <taxon>Enterobacterales</taxon>
        <taxon>Enterobacteriaceae</taxon>
        <taxon>Salmonella</taxon>
    </lineage>
</organism>
<feature type="binding site" evidence="15">
    <location>
        <position position="182"/>
    </location>
    <ligand>
        <name>Zn(2+)</name>
        <dbReference type="ChEBI" id="CHEBI:29105"/>
        <note>catalytic</note>
    </ligand>
</feature>
<dbReference type="Pfam" id="PF13583">
    <property type="entry name" value="Reprolysin_4"/>
    <property type="match status" value="1"/>
</dbReference>
<evidence type="ECO:0000256" key="10">
    <source>
        <dbReference type="ARBA" id="ARBA00022801"/>
    </source>
</evidence>
<evidence type="ECO:0000256" key="7">
    <source>
        <dbReference type="ARBA" id="ARBA00022670"/>
    </source>
</evidence>
<proteinExistence type="inferred from homology"/>
<comment type="catalytic activity">
    <reaction evidence="1">
        <text>Preferential cleavage of bonds with hydrophobic residues in P1'.</text>
        <dbReference type="EC" id="3.4.24.40"/>
    </reaction>
</comment>
<evidence type="ECO:0000256" key="8">
    <source>
        <dbReference type="ARBA" id="ARBA00022723"/>
    </source>
</evidence>
<dbReference type="PRINTS" id="PR00313">
    <property type="entry name" value="CABNDNGRPT"/>
</dbReference>
<evidence type="ECO:0000256" key="4">
    <source>
        <dbReference type="ARBA" id="ARBA00009490"/>
    </source>
</evidence>
<comment type="subcellular location">
    <subcellularLocation>
        <location evidence="3">Secreted</location>
    </subcellularLocation>
</comment>
<dbReference type="Pfam" id="PF00353">
    <property type="entry name" value="HemolysinCabind"/>
    <property type="match status" value="1"/>
</dbReference>
<dbReference type="InterPro" id="IPR013858">
    <property type="entry name" value="Peptidase_M10B_C"/>
</dbReference>
<dbReference type="SUPFAM" id="SSF51120">
    <property type="entry name" value="beta-Roll"/>
    <property type="match status" value="1"/>
</dbReference>
<keyword evidence="7" id="KW-0645">Protease</keyword>
<dbReference type="PIRSF" id="PIRSF001205">
    <property type="entry name" value="Peptidase_M10B"/>
    <property type="match status" value="1"/>
</dbReference>
<dbReference type="SUPFAM" id="SSF55486">
    <property type="entry name" value="Metalloproteases ('zincins'), catalytic domain"/>
    <property type="match status" value="1"/>
</dbReference>
<dbReference type="GO" id="GO:0004222">
    <property type="term" value="F:metalloendopeptidase activity"/>
    <property type="evidence" value="ECO:0007669"/>
    <property type="project" value="InterPro"/>
</dbReference>
<gene>
    <name evidence="17" type="ORF">LFZ25_24995</name>
</gene>
<feature type="domain" description="Peptidase metallopeptidase" evidence="16">
    <location>
        <begin position="49"/>
        <end position="228"/>
    </location>
</feature>
<dbReference type="GO" id="GO:0008270">
    <property type="term" value="F:zinc ion binding"/>
    <property type="evidence" value="ECO:0007669"/>
    <property type="project" value="InterPro"/>
</dbReference>
<dbReference type="AlphaFoldDB" id="A0A241PXA8"/>
<dbReference type="InterPro" id="IPR034033">
    <property type="entry name" value="Serralysin-like"/>
</dbReference>
<evidence type="ECO:0000259" key="16">
    <source>
        <dbReference type="SMART" id="SM00235"/>
    </source>
</evidence>
<dbReference type="GO" id="GO:0006508">
    <property type="term" value="P:proteolysis"/>
    <property type="evidence" value="ECO:0007669"/>
    <property type="project" value="UniProtKB-KW"/>
</dbReference>
<name>A0A241PXA8_SALET</name>
<comment type="cofactor">
    <cofactor evidence="2">
        <name>Ca(2+)</name>
        <dbReference type="ChEBI" id="CHEBI:29108"/>
    </cofactor>
</comment>
<evidence type="ECO:0000256" key="14">
    <source>
        <dbReference type="PIRSR" id="PIRSR001205-1"/>
    </source>
</evidence>
<evidence type="ECO:0000313" key="18">
    <source>
        <dbReference type="Proteomes" id="UP000197157"/>
    </source>
</evidence>
<dbReference type="Pfam" id="PF08548">
    <property type="entry name" value="Peptidase_M10_C"/>
    <property type="match status" value="1"/>
</dbReference>
<dbReference type="InterPro" id="IPR001343">
    <property type="entry name" value="Hemolysn_Ca-bd"/>
</dbReference>
<dbReference type="InterPro" id="IPR006026">
    <property type="entry name" value="Peptidase_Metallo"/>
</dbReference>
<dbReference type="CDD" id="cd04277">
    <property type="entry name" value="ZnMc_serralysin_like"/>
    <property type="match status" value="1"/>
</dbReference>
<keyword evidence="13" id="KW-0482">Metalloprotease</keyword>
<reference evidence="17 18" key="1">
    <citation type="submission" date="2017-06" db="EMBL/GenBank/DDBJ databases">
        <title>Salmonella reference genomes for public health.</title>
        <authorList>
            <person name="Robertson J."/>
            <person name="Yoshida C."/>
            <person name="Gurnik S."/>
            <person name="Nash J."/>
        </authorList>
    </citation>
    <scope>NUCLEOTIDE SEQUENCE [LARGE SCALE GENOMIC DNA]</scope>
    <source>
        <strain evidence="17 18">S-1643</strain>
        <plasmid evidence="18">Plasmid unnamed1</plasmid>
    </source>
</reference>
<evidence type="ECO:0000313" key="17">
    <source>
        <dbReference type="EMBL" id="ASG19107.1"/>
    </source>
</evidence>
<dbReference type="InterPro" id="IPR018511">
    <property type="entry name" value="Hemolysin-typ_Ca-bd_CS"/>
</dbReference>
<dbReference type="PROSITE" id="PS00330">
    <property type="entry name" value="HEMOLYSIN_CALCIUM"/>
    <property type="match status" value="1"/>
</dbReference>
<evidence type="ECO:0000256" key="11">
    <source>
        <dbReference type="ARBA" id="ARBA00022833"/>
    </source>
</evidence>
<geneLocation type="plasmid" evidence="17">
    <name>unnamed1</name>
</geneLocation>
<dbReference type="SMART" id="SM00235">
    <property type="entry name" value="ZnMc"/>
    <property type="match status" value="1"/>
</dbReference>
<evidence type="ECO:0000256" key="3">
    <source>
        <dbReference type="ARBA" id="ARBA00004613"/>
    </source>
</evidence>
<keyword evidence="9" id="KW-0677">Repeat</keyword>
<dbReference type="InterPro" id="IPR024079">
    <property type="entry name" value="MetalloPept_cat_dom_sf"/>
</dbReference>
<evidence type="ECO:0000256" key="13">
    <source>
        <dbReference type="ARBA" id="ARBA00023049"/>
    </source>
</evidence>
<evidence type="ECO:0000256" key="5">
    <source>
        <dbReference type="ARBA" id="ARBA00012422"/>
    </source>
</evidence>
<evidence type="ECO:0000256" key="15">
    <source>
        <dbReference type="PIRSR" id="PIRSR001205-2"/>
    </source>
</evidence>
<keyword evidence="8 15" id="KW-0479">Metal-binding</keyword>
<dbReference type="NCBIfam" id="NF035945">
    <property type="entry name" value="Zn_serralysin"/>
    <property type="match status" value="1"/>
</dbReference>
<keyword evidence="12" id="KW-0106">Calcium</keyword>